<feature type="domain" description="Integral membrane bound transporter" evidence="8">
    <location>
        <begin position="359"/>
        <end position="478"/>
    </location>
</feature>
<feature type="transmembrane region" description="Helical" evidence="7">
    <location>
        <begin position="392"/>
        <end position="410"/>
    </location>
</feature>
<comment type="similarity">
    <text evidence="6">Belongs to the YccS/YhfK family.</text>
</comment>
<proteinExistence type="inferred from homology"/>
<keyword evidence="3 7" id="KW-0812">Transmembrane</keyword>
<gene>
    <name evidence="9" type="ORF">GCM10009533_07020</name>
</gene>
<accession>A0ABP3M086</accession>
<dbReference type="PANTHER" id="PTHR30509">
    <property type="entry name" value="P-HYDROXYBENZOIC ACID EFFLUX PUMP SUBUNIT-RELATED"/>
    <property type="match status" value="1"/>
</dbReference>
<evidence type="ECO:0000313" key="10">
    <source>
        <dbReference type="Proteomes" id="UP001500729"/>
    </source>
</evidence>
<organism evidence="9 10">
    <name type="scientific">Saccharopolyspora erythraea</name>
    <name type="common">Streptomyces erythraeus</name>
    <dbReference type="NCBI Taxonomy" id="1836"/>
    <lineage>
        <taxon>Bacteria</taxon>
        <taxon>Bacillati</taxon>
        <taxon>Actinomycetota</taxon>
        <taxon>Actinomycetes</taxon>
        <taxon>Pseudonocardiales</taxon>
        <taxon>Pseudonocardiaceae</taxon>
        <taxon>Saccharopolyspora</taxon>
    </lineage>
</organism>
<comment type="caution">
    <text evidence="9">The sequence shown here is derived from an EMBL/GenBank/DDBJ whole genome shotgun (WGS) entry which is preliminary data.</text>
</comment>
<dbReference type="Proteomes" id="UP001500729">
    <property type="component" value="Unassembled WGS sequence"/>
</dbReference>
<evidence type="ECO:0000256" key="5">
    <source>
        <dbReference type="ARBA" id="ARBA00023136"/>
    </source>
</evidence>
<evidence type="ECO:0000256" key="6">
    <source>
        <dbReference type="ARBA" id="ARBA00043993"/>
    </source>
</evidence>
<keyword evidence="10" id="KW-1185">Reference proteome</keyword>
<reference evidence="10" key="1">
    <citation type="journal article" date="2019" name="Int. J. Syst. Evol. Microbiol.">
        <title>The Global Catalogue of Microorganisms (GCM) 10K type strain sequencing project: providing services to taxonomists for standard genome sequencing and annotation.</title>
        <authorList>
            <consortium name="The Broad Institute Genomics Platform"/>
            <consortium name="The Broad Institute Genome Sequencing Center for Infectious Disease"/>
            <person name="Wu L."/>
            <person name="Ma J."/>
        </authorList>
    </citation>
    <scope>NUCLEOTIDE SEQUENCE [LARGE SCALE GENOMIC DNA]</scope>
    <source>
        <strain evidence="10">JCM 10303</strain>
    </source>
</reference>
<evidence type="ECO:0000313" key="9">
    <source>
        <dbReference type="EMBL" id="GAA0510766.1"/>
    </source>
</evidence>
<dbReference type="PANTHER" id="PTHR30509:SF9">
    <property type="entry name" value="MULTIDRUG RESISTANCE PROTEIN MDTO"/>
    <property type="match status" value="1"/>
</dbReference>
<evidence type="ECO:0000259" key="8">
    <source>
        <dbReference type="Pfam" id="PF13515"/>
    </source>
</evidence>
<keyword evidence="2" id="KW-1003">Cell membrane</keyword>
<evidence type="ECO:0000256" key="1">
    <source>
        <dbReference type="ARBA" id="ARBA00004651"/>
    </source>
</evidence>
<dbReference type="InterPro" id="IPR049453">
    <property type="entry name" value="Memb_transporter_dom"/>
</dbReference>
<evidence type="ECO:0000256" key="3">
    <source>
        <dbReference type="ARBA" id="ARBA00022692"/>
    </source>
</evidence>
<evidence type="ECO:0000256" key="2">
    <source>
        <dbReference type="ARBA" id="ARBA00022475"/>
    </source>
</evidence>
<keyword evidence="4 7" id="KW-1133">Transmembrane helix</keyword>
<feature type="transmembrane region" description="Helical" evidence="7">
    <location>
        <begin position="465"/>
        <end position="484"/>
    </location>
</feature>
<dbReference type="Pfam" id="PF13515">
    <property type="entry name" value="FUSC_2"/>
    <property type="match status" value="1"/>
</dbReference>
<name>A0ABP3M086_SACER</name>
<feature type="transmembrane region" description="Helical" evidence="7">
    <location>
        <begin position="157"/>
        <end position="177"/>
    </location>
</feature>
<evidence type="ECO:0000256" key="4">
    <source>
        <dbReference type="ARBA" id="ARBA00022989"/>
    </source>
</evidence>
<feature type="transmembrane region" description="Helical" evidence="7">
    <location>
        <begin position="85"/>
        <end position="108"/>
    </location>
</feature>
<protein>
    <submittedName>
        <fullName evidence="9">FUSC family protein</fullName>
    </submittedName>
</protein>
<sequence>MITDAFPATRRPRGLLPAWLVRMLRPAPYSRDWTRVCAATVGIGGPQIAGLATGRVEEAVLASVGALCVSFSDLTTSYRHRLRRVGLTAVLGAIGFTAGAGAAGPWWAAATVVAVSLVSVLSSRMGDLWAAAGAQMLTFCVVATGQHSQSLGLGAQVLWFLCGEVLLVAMVAATWPFRRTAPAREAVARVFDTTVRMFDAAGTDRAIGIRQDLTRALNTAHDILLGGASTSRSRVHDRLYVVLTRVTPVVEAAVALTHSGVRPPERVVAALRELARSVRSGDLPAPHKPPAADAATVRALDAGIADLITAWRRAKPVRVSGRSRSPGERLQVWRGSVTFGRTTWLLALRMSLCLAVAEGIGLFGGLDQGHWIALTVALVLKPNSGSVFARTVLRALGSVLGVLLALVLLALVPPGWGIVVFTTALAAVLPVALSRHYGAFTAVVTALVLLQMSQSELFADALPTVRLVDSLAGCAIVLGVAALLRPLHPRAELADRIAAVTETVSEYVSLSLAGVAQGRSALRRRTYRDLSDLRAALQQQLMEPAAGRAERWWPAVILLERVVDAATERALLGGHIGDDRLQHAQRLVSGMRSATRQLRDGGASPEVLRAHLERVYTEVCAA</sequence>
<keyword evidence="5 7" id="KW-0472">Membrane</keyword>
<evidence type="ECO:0000256" key="7">
    <source>
        <dbReference type="SAM" id="Phobius"/>
    </source>
</evidence>
<dbReference type="EMBL" id="BAAAGS010000003">
    <property type="protein sequence ID" value="GAA0510766.1"/>
    <property type="molecule type" value="Genomic_DNA"/>
</dbReference>
<comment type="subcellular location">
    <subcellularLocation>
        <location evidence="1">Cell membrane</location>
        <topology evidence="1">Multi-pass membrane protein</topology>
    </subcellularLocation>
</comment>
<dbReference type="RefSeq" id="WP_011874330.1">
    <property type="nucleotide sequence ID" value="NZ_BAAAGS010000003.1"/>
</dbReference>